<keyword evidence="3" id="KW-0540">Nuclease</keyword>
<evidence type="ECO:0000313" key="3">
    <source>
        <dbReference type="EMBL" id="GAA4522483.1"/>
    </source>
</evidence>
<feature type="signal peptide" evidence="1">
    <location>
        <begin position="1"/>
        <end position="29"/>
    </location>
</feature>
<comment type="caution">
    <text evidence="3">The sequence shown here is derived from an EMBL/GenBank/DDBJ whole genome shotgun (WGS) entry which is preliminary data.</text>
</comment>
<keyword evidence="3" id="KW-0255">Endonuclease</keyword>
<dbReference type="PANTHER" id="PTHR24094">
    <property type="entry name" value="SECRETED PROTEIN"/>
    <property type="match status" value="1"/>
</dbReference>
<feature type="domain" description="GmrSD restriction endonucleases C-terminal" evidence="2">
    <location>
        <begin position="77"/>
        <end position="210"/>
    </location>
</feature>
<dbReference type="PANTHER" id="PTHR24094:SF15">
    <property type="entry name" value="AMP-DEPENDENT SYNTHETASE_LIGASE DOMAIN-CONTAINING PROTEIN-RELATED"/>
    <property type="match status" value="1"/>
</dbReference>
<dbReference type="EMBL" id="BAABHF010000088">
    <property type="protein sequence ID" value="GAA4522483.1"/>
    <property type="molecule type" value="Genomic_DNA"/>
</dbReference>
<feature type="chain" id="PRO_5046257212" evidence="1">
    <location>
        <begin position="30"/>
        <end position="215"/>
    </location>
</feature>
<gene>
    <name evidence="3" type="ORF">GCM10023191_101770</name>
</gene>
<sequence length="215" mass="23332">MPWHQSPVTARLTAVAAVTSSCLALTACSAGNADSAPADPHGQLAHLRIAAPGSSAGYSRARFGTGWVDTDHNHCDTRNDILARDLTNLRRRGQCTVTAGTLHDRYTGKTLTFRRGSASALVQIDHIYPLHRMWVMGAAQWSLAQREKAANDRRNLLAVDGSANEAKGDQGPAEWMPQREERCGYATRYITVATAYRLPITTADKTALGRMLATC</sequence>
<dbReference type="Proteomes" id="UP001500503">
    <property type="component" value="Unassembled WGS sequence"/>
</dbReference>
<evidence type="ECO:0000256" key="1">
    <source>
        <dbReference type="SAM" id="SignalP"/>
    </source>
</evidence>
<organism evidence="3 4">
    <name type="scientific">Actinoallomurus oryzae</name>
    <dbReference type="NCBI Taxonomy" id="502180"/>
    <lineage>
        <taxon>Bacteria</taxon>
        <taxon>Bacillati</taxon>
        <taxon>Actinomycetota</taxon>
        <taxon>Actinomycetes</taxon>
        <taxon>Streptosporangiales</taxon>
        <taxon>Thermomonosporaceae</taxon>
        <taxon>Actinoallomurus</taxon>
    </lineage>
</organism>
<dbReference type="RefSeq" id="WP_345475881.1">
    <property type="nucleotide sequence ID" value="NZ_BAABHF010000088.1"/>
</dbReference>
<keyword evidence="4" id="KW-1185">Reference proteome</keyword>
<accession>A0ABP8RAL5</accession>
<evidence type="ECO:0000313" key="4">
    <source>
        <dbReference type="Proteomes" id="UP001500503"/>
    </source>
</evidence>
<dbReference type="InterPro" id="IPR011089">
    <property type="entry name" value="GmrSD_C"/>
</dbReference>
<dbReference type="GO" id="GO:0004519">
    <property type="term" value="F:endonuclease activity"/>
    <property type="evidence" value="ECO:0007669"/>
    <property type="project" value="UniProtKB-KW"/>
</dbReference>
<evidence type="ECO:0000259" key="2">
    <source>
        <dbReference type="Pfam" id="PF07510"/>
    </source>
</evidence>
<reference evidence="4" key="1">
    <citation type="journal article" date="2019" name="Int. J. Syst. Evol. Microbiol.">
        <title>The Global Catalogue of Microorganisms (GCM) 10K type strain sequencing project: providing services to taxonomists for standard genome sequencing and annotation.</title>
        <authorList>
            <consortium name="The Broad Institute Genomics Platform"/>
            <consortium name="The Broad Institute Genome Sequencing Center for Infectious Disease"/>
            <person name="Wu L."/>
            <person name="Ma J."/>
        </authorList>
    </citation>
    <scope>NUCLEOTIDE SEQUENCE [LARGE SCALE GENOMIC DNA]</scope>
    <source>
        <strain evidence="4">JCM 17933</strain>
    </source>
</reference>
<dbReference type="Pfam" id="PF07510">
    <property type="entry name" value="GmrSD_C"/>
    <property type="match status" value="1"/>
</dbReference>
<keyword evidence="1" id="KW-0732">Signal</keyword>
<keyword evidence="3" id="KW-0378">Hydrolase</keyword>
<name>A0ABP8RAL5_9ACTN</name>
<proteinExistence type="predicted"/>
<protein>
    <submittedName>
        <fullName evidence="3">HNH endonuclease family protein</fullName>
    </submittedName>
</protein>